<dbReference type="AlphaFoldDB" id="A0A6G1F6U4"/>
<keyword evidence="3" id="KW-1185">Reference proteome</keyword>
<accession>A0A6G1F6U4</accession>
<feature type="compositionally biased region" description="Acidic residues" evidence="1">
    <location>
        <begin position="73"/>
        <end position="82"/>
    </location>
</feature>
<organism evidence="2 3">
    <name type="scientific">Oryza meyeriana var. granulata</name>
    <dbReference type="NCBI Taxonomy" id="110450"/>
    <lineage>
        <taxon>Eukaryota</taxon>
        <taxon>Viridiplantae</taxon>
        <taxon>Streptophyta</taxon>
        <taxon>Embryophyta</taxon>
        <taxon>Tracheophyta</taxon>
        <taxon>Spermatophyta</taxon>
        <taxon>Magnoliopsida</taxon>
        <taxon>Liliopsida</taxon>
        <taxon>Poales</taxon>
        <taxon>Poaceae</taxon>
        <taxon>BOP clade</taxon>
        <taxon>Oryzoideae</taxon>
        <taxon>Oryzeae</taxon>
        <taxon>Oryzinae</taxon>
        <taxon>Oryza</taxon>
        <taxon>Oryza meyeriana</taxon>
    </lineage>
</organism>
<name>A0A6G1F6U4_9ORYZ</name>
<gene>
    <name evidence="2" type="ORF">E2562_011942</name>
</gene>
<reference evidence="2 3" key="1">
    <citation type="submission" date="2019-11" db="EMBL/GenBank/DDBJ databases">
        <title>Whole genome sequence of Oryza granulata.</title>
        <authorList>
            <person name="Li W."/>
        </authorList>
    </citation>
    <scope>NUCLEOTIDE SEQUENCE [LARGE SCALE GENOMIC DNA]</scope>
    <source>
        <strain evidence="3">cv. Menghai</strain>
        <tissue evidence="2">Leaf</tissue>
    </source>
</reference>
<protein>
    <submittedName>
        <fullName evidence="2">Uncharacterized protein</fullName>
    </submittedName>
</protein>
<dbReference type="EMBL" id="SPHZ02000001">
    <property type="protein sequence ID" value="KAF0932636.1"/>
    <property type="molecule type" value="Genomic_DNA"/>
</dbReference>
<dbReference type="Proteomes" id="UP000479710">
    <property type="component" value="Unassembled WGS sequence"/>
</dbReference>
<comment type="caution">
    <text evidence="2">The sequence shown here is derived from an EMBL/GenBank/DDBJ whole genome shotgun (WGS) entry which is preliminary data.</text>
</comment>
<evidence type="ECO:0000313" key="2">
    <source>
        <dbReference type="EMBL" id="KAF0932636.1"/>
    </source>
</evidence>
<feature type="region of interest" description="Disordered" evidence="1">
    <location>
        <begin position="59"/>
        <end position="96"/>
    </location>
</feature>
<sequence length="137" mass="15537">MDGRRQRGGSPDLSYDYPEGIVRNRSVILDTIHGYYREAVDALLLEDMPELAPRLQYPLQYPLFPPRRQPDDKDGDELEPEPDAAKKSKRRKMMTKASPAIVSEIVAAGNLPSPPEARTIAERSLEGLITFMTCYFR</sequence>
<dbReference type="OrthoDB" id="696041at2759"/>
<evidence type="ECO:0000313" key="3">
    <source>
        <dbReference type="Proteomes" id="UP000479710"/>
    </source>
</evidence>
<proteinExistence type="predicted"/>
<evidence type="ECO:0000256" key="1">
    <source>
        <dbReference type="SAM" id="MobiDB-lite"/>
    </source>
</evidence>